<gene>
    <name evidence="2" type="ORF">COPG_00046</name>
</gene>
<evidence type="ECO:0000313" key="3">
    <source>
        <dbReference type="Proteomes" id="UP000005266"/>
    </source>
</evidence>
<feature type="compositionally biased region" description="Polar residues" evidence="1">
    <location>
        <begin position="1"/>
        <end position="11"/>
    </location>
</feature>
<proteinExistence type="predicted"/>
<evidence type="ECO:0000313" key="2">
    <source>
        <dbReference type="EMBL" id="AFK66642.1"/>
    </source>
</evidence>
<dbReference type="Proteomes" id="UP000005266">
    <property type="component" value="Segment"/>
</dbReference>
<dbReference type="KEGG" id="vg:13165463"/>
<sequence length="430" mass="46496">MPYNTVKNYEPSSGGGGGNALTAQQEAVLAHLALSASGETRLLTDIPLQTTEHSLYLGDVFSVSAANRELFFTNQESGIVASAPVTYMGDHSSPAGQTVSEVMRKKYGAYLEKPLGDNTNVLPAVAYSRSATPLENTASYGTTFRTAESYTGGLHYMIKVGTRVVQHRHYDVVITSGEVVTQFWKEPTVSIKDVELTIELSKDDGSDLMVYADSVATTRPWVISNSRSFVFEDMMDARNLKNFASAISLASGSGEIPVIQGITLADVEGNHKSLASSNPFPTTAEDTYDFITIDDTVAEGTYFQVDMDVDGFTNSSSSVHGFLITATKNVPLPYPSLVAVPYNQNIGYSAEDIPRKTRVSFKVLIDGGRIYIAESHKSFSQVTLLGQKFSNSEAATVVDSVPTDLRLTWTNIGSPTTMDYTISNLSVTVL</sequence>
<accession>I3UMC7</accession>
<dbReference type="EMBL" id="HQ317390">
    <property type="protein sequence ID" value="AFK66642.1"/>
    <property type="molecule type" value="Genomic_DNA"/>
</dbReference>
<reference evidence="2 3" key="1">
    <citation type="journal article" date="2013" name="Extremophiles">
        <title>Genomic analysis of cold-active Colwelliaphage 9A and psychrophilic phage-host interactions.</title>
        <authorList>
            <person name="Colangelo-Lillis J.R."/>
            <person name="Deming J.W."/>
        </authorList>
    </citation>
    <scope>NUCLEOTIDE SEQUENCE [LARGE SCALE GENOMIC DNA]</scope>
    <source>
        <strain evidence="2">9A</strain>
    </source>
</reference>
<evidence type="ECO:0000256" key="1">
    <source>
        <dbReference type="SAM" id="MobiDB-lite"/>
    </source>
</evidence>
<keyword evidence="3" id="KW-1185">Reference proteome</keyword>
<dbReference type="RefSeq" id="YP_006489232.1">
    <property type="nucleotide sequence ID" value="NC_018088.1"/>
</dbReference>
<protein>
    <submittedName>
        <fullName evidence="2">Uncharacterized protein</fullName>
    </submittedName>
</protein>
<feature type="region of interest" description="Disordered" evidence="1">
    <location>
        <begin position="1"/>
        <end position="20"/>
    </location>
</feature>
<dbReference type="GeneID" id="13165463"/>
<organism evidence="2 3">
    <name type="scientific">Colwellia phage 9A</name>
    <dbReference type="NCBI Taxonomy" id="765765"/>
    <lineage>
        <taxon>Viruses</taxon>
        <taxon>Duplodnaviria</taxon>
        <taxon>Heunggongvirae</taxon>
        <taxon>Uroviricota</taxon>
        <taxon>Caudoviricetes</taxon>
        <taxon>Franklinbayvirus</taxon>
        <taxon>Franklinbayvirus fv9A</taxon>
    </lineage>
</organism>
<name>I3UMC7_9CAUD</name>